<feature type="domain" description="Cytochrome c" evidence="5">
    <location>
        <begin position="28"/>
        <end position="116"/>
    </location>
</feature>
<evidence type="ECO:0000313" key="7">
    <source>
        <dbReference type="Proteomes" id="UP001165460"/>
    </source>
</evidence>
<dbReference type="InterPro" id="IPR051459">
    <property type="entry name" value="Cytochrome_c-type_DH"/>
</dbReference>
<evidence type="ECO:0000259" key="5">
    <source>
        <dbReference type="PROSITE" id="PS51007"/>
    </source>
</evidence>
<keyword evidence="1 4" id="KW-0349">Heme</keyword>
<evidence type="ECO:0000256" key="2">
    <source>
        <dbReference type="ARBA" id="ARBA00022723"/>
    </source>
</evidence>
<accession>A0ABS9ZTR8</accession>
<dbReference type="SUPFAM" id="SSF46626">
    <property type="entry name" value="Cytochrome c"/>
    <property type="match status" value="1"/>
</dbReference>
<evidence type="ECO:0000256" key="4">
    <source>
        <dbReference type="PROSITE-ProRule" id="PRU00433"/>
    </source>
</evidence>
<dbReference type="InterPro" id="IPR036909">
    <property type="entry name" value="Cyt_c-like_dom_sf"/>
</dbReference>
<gene>
    <name evidence="6" type="ORF">MMF97_04585</name>
</gene>
<evidence type="ECO:0000313" key="6">
    <source>
        <dbReference type="EMBL" id="MCJ0741980.1"/>
    </source>
</evidence>
<name>A0ABS9ZTR8_9SPHI</name>
<evidence type="ECO:0000256" key="1">
    <source>
        <dbReference type="ARBA" id="ARBA00022617"/>
    </source>
</evidence>
<dbReference type="EMBL" id="JALGBH010000001">
    <property type="protein sequence ID" value="MCJ0741980.1"/>
    <property type="molecule type" value="Genomic_DNA"/>
</dbReference>
<keyword evidence="7" id="KW-1185">Reference proteome</keyword>
<sequence>MKIVISFICAAIYGLTFFSCPQNDELTKSINRGKQIYTENCITCHLGNGQGVKGTFPPLANADFLIKYPEKSIHAIKFGLQGAIQVNGETYKSAMAPSGLEDDEIADVMNYIRNAFGNKNSKLITVKAVADIKEKQ</sequence>
<dbReference type="PROSITE" id="PS51007">
    <property type="entry name" value="CYTC"/>
    <property type="match status" value="1"/>
</dbReference>
<dbReference type="InterPro" id="IPR009056">
    <property type="entry name" value="Cyt_c-like_dom"/>
</dbReference>
<dbReference type="RefSeq" id="WP_243359889.1">
    <property type="nucleotide sequence ID" value="NZ_JALGBH010000001.1"/>
</dbReference>
<reference evidence="6" key="1">
    <citation type="submission" date="2022-03" db="EMBL/GenBank/DDBJ databases">
        <authorList>
            <person name="Woo C.Y."/>
        </authorList>
    </citation>
    <scope>NUCLEOTIDE SEQUENCE</scope>
    <source>
        <strain evidence="6">CYS-01</strain>
    </source>
</reference>
<dbReference type="Proteomes" id="UP001165460">
    <property type="component" value="Unassembled WGS sequence"/>
</dbReference>
<dbReference type="PROSITE" id="PS51257">
    <property type="entry name" value="PROKAR_LIPOPROTEIN"/>
    <property type="match status" value="1"/>
</dbReference>
<dbReference type="PANTHER" id="PTHR35008">
    <property type="entry name" value="BLL4482 PROTEIN-RELATED"/>
    <property type="match status" value="1"/>
</dbReference>
<protein>
    <submittedName>
        <fullName evidence="6">Cytochrome c</fullName>
    </submittedName>
</protein>
<dbReference type="Pfam" id="PF00034">
    <property type="entry name" value="Cytochrom_C"/>
    <property type="match status" value="1"/>
</dbReference>
<proteinExistence type="predicted"/>
<comment type="caution">
    <text evidence="6">The sequence shown here is derived from an EMBL/GenBank/DDBJ whole genome shotgun (WGS) entry which is preliminary data.</text>
</comment>
<keyword evidence="2 4" id="KW-0479">Metal-binding</keyword>
<organism evidence="6 7">
    <name type="scientific">Pedobacter montanisoli</name>
    <dbReference type="NCBI Taxonomy" id="2923277"/>
    <lineage>
        <taxon>Bacteria</taxon>
        <taxon>Pseudomonadati</taxon>
        <taxon>Bacteroidota</taxon>
        <taxon>Sphingobacteriia</taxon>
        <taxon>Sphingobacteriales</taxon>
        <taxon>Sphingobacteriaceae</taxon>
        <taxon>Pedobacter</taxon>
    </lineage>
</organism>
<evidence type="ECO:0000256" key="3">
    <source>
        <dbReference type="ARBA" id="ARBA00023004"/>
    </source>
</evidence>
<keyword evidence="3 4" id="KW-0408">Iron</keyword>
<dbReference type="Gene3D" id="1.10.760.10">
    <property type="entry name" value="Cytochrome c-like domain"/>
    <property type="match status" value="1"/>
</dbReference>
<dbReference type="PANTHER" id="PTHR35008:SF8">
    <property type="entry name" value="ALCOHOL DEHYDROGENASE CYTOCHROME C SUBUNIT"/>
    <property type="match status" value="1"/>
</dbReference>